<reference evidence="1" key="2">
    <citation type="submission" date="2012-08" db="EMBL/GenBank/DDBJ databases">
        <title>The Genome Sequence of Wuchereria bancrofti.</title>
        <authorList>
            <consortium name="The Broad Institute Genome Sequencing Platform"/>
            <consortium name="Broad Institute Genome Sequencing Center for Infectious Disease"/>
            <person name="Nutman T.B."/>
            <person name="Fink D.L."/>
            <person name="Russ C."/>
            <person name="Young S."/>
            <person name="Zeng Q."/>
            <person name="Koehrsen M."/>
            <person name="Alvarado L."/>
            <person name="Berlin A."/>
            <person name="Borenstein D."/>
            <person name="Chapman S.B."/>
            <person name="Chen Z."/>
            <person name="Engels R."/>
            <person name="Freedman E."/>
            <person name="Gellesch M."/>
            <person name="Goldberg J."/>
            <person name="Griggs A."/>
            <person name="Gujja S."/>
            <person name="Heilman E.R."/>
            <person name="Heiman D."/>
            <person name="Hepburn T."/>
            <person name="Howarth C."/>
            <person name="Jen D."/>
            <person name="Larson L."/>
            <person name="Lewis B."/>
            <person name="Mehta T."/>
            <person name="Park D."/>
            <person name="Pearson M."/>
            <person name="Richards J."/>
            <person name="Roberts A."/>
            <person name="Saif S."/>
            <person name="Shea T."/>
            <person name="Shenoy N."/>
            <person name="Sisk P."/>
            <person name="Stolte C."/>
            <person name="Sykes S."/>
            <person name="Walk T."/>
            <person name="White J."/>
            <person name="Yandava C."/>
            <person name="Haas B."/>
            <person name="Henn M.R."/>
            <person name="Nusbaum C."/>
            <person name="Birren B."/>
        </authorList>
    </citation>
    <scope>NUCLEOTIDE SEQUENCE</scope>
</reference>
<evidence type="ECO:0000313" key="3">
    <source>
        <dbReference type="Proteomes" id="UP000004810"/>
    </source>
</evidence>
<proteinExistence type="predicted"/>
<evidence type="ECO:0000313" key="1">
    <source>
        <dbReference type="EMBL" id="EJW74733.1"/>
    </source>
</evidence>
<dbReference type="AlphaFoldDB" id="J9DYC0"/>
<protein>
    <submittedName>
        <fullName evidence="1">Uncharacterized protein</fullName>
    </submittedName>
</protein>
<evidence type="ECO:0000313" key="4">
    <source>
        <dbReference type="Proteomes" id="UP000270924"/>
    </source>
</evidence>
<reference evidence="2 4" key="3">
    <citation type="submission" date="2018-11" db="EMBL/GenBank/DDBJ databases">
        <authorList>
            <consortium name="Pathogen Informatics"/>
        </authorList>
    </citation>
    <scope>NUCLEOTIDE SEQUENCE [LARGE SCALE GENOMIC DNA]</scope>
</reference>
<evidence type="ECO:0000313" key="2">
    <source>
        <dbReference type="EMBL" id="VDM23303.1"/>
    </source>
</evidence>
<dbReference type="EMBL" id="ADBV01011689">
    <property type="protein sequence ID" value="EJW74733.1"/>
    <property type="molecule type" value="Genomic_DNA"/>
</dbReference>
<name>J9DYC0_WUCBA</name>
<dbReference type="Proteomes" id="UP000004810">
    <property type="component" value="Unassembled WGS sequence"/>
</dbReference>
<sequence length="58" mass="6408">MTSNTVENSIVSKQSEFGIKKYAIVSMLEGKGLLKSTKEMSPIVEMEKNNDNMAQAIN</sequence>
<dbReference type="InParanoid" id="J9DYC0"/>
<dbReference type="EMBL" id="UYWW01013308">
    <property type="protein sequence ID" value="VDM23303.1"/>
    <property type="molecule type" value="Genomic_DNA"/>
</dbReference>
<gene>
    <name evidence="2" type="ORF">WBA_LOCUS12930</name>
    <name evidence="1" type="ORF">WUBG_14361</name>
</gene>
<keyword evidence="4" id="KW-1185">Reference proteome</keyword>
<dbReference type="Proteomes" id="UP000270924">
    <property type="component" value="Unassembled WGS sequence"/>
</dbReference>
<organism evidence="1 3">
    <name type="scientific">Wuchereria bancrofti</name>
    <dbReference type="NCBI Taxonomy" id="6293"/>
    <lineage>
        <taxon>Eukaryota</taxon>
        <taxon>Metazoa</taxon>
        <taxon>Ecdysozoa</taxon>
        <taxon>Nematoda</taxon>
        <taxon>Chromadorea</taxon>
        <taxon>Rhabditida</taxon>
        <taxon>Spirurina</taxon>
        <taxon>Spiruromorpha</taxon>
        <taxon>Filarioidea</taxon>
        <taxon>Onchocercidae</taxon>
        <taxon>Wuchereria</taxon>
    </lineage>
</organism>
<reference evidence="3" key="1">
    <citation type="submission" date="2012-08" db="EMBL/GenBank/DDBJ databases">
        <title>The Genome Sequence of Wuchereria bancrofti.</title>
        <authorList>
            <person name="Nutman T.B."/>
            <person name="Fink D.L."/>
            <person name="Russ C."/>
            <person name="Young S."/>
            <person name="Zeng Q."/>
            <person name="Koehrsen M."/>
            <person name="Alvarado L."/>
            <person name="Berlin A."/>
            <person name="Chapman S.B."/>
            <person name="Chen Z."/>
            <person name="Freedman E."/>
            <person name="Gellesch M."/>
            <person name="Goldberg J."/>
            <person name="Griggs A."/>
            <person name="Gujja S."/>
            <person name="Heilman E.R."/>
            <person name="Heiman D."/>
            <person name="Hepburn T."/>
            <person name="Howarth C."/>
            <person name="Jen D."/>
            <person name="Larson L."/>
            <person name="Lewis B."/>
            <person name="Mehta T."/>
            <person name="Park D."/>
            <person name="Pearson M."/>
            <person name="Roberts A."/>
            <person name="Saif S."/>
            <person name="Shea T."/>
            <person name="Shenoy N."/>
            <person name="Sisk P."/>
            <person name="Stolte C."/>
            <person name="Sykes S."/>
            <person name="Walk T."/>
            <person name="White J."/>
            <person name="Yandava C."/>
            <person name="Haas B."/>
            <person name="Henn M.R."/>
            <person name="Nusbaum C."/>
            <person name="Birren B."/>
        </authorList>
    </citation>
    <scope>NUCLEOTIDE SEQUENCE [LARGE SCALE GENOMIC DNA]</scope>
    <source>
        <strain evidence="3">NA</strain>
    </source>
</reference>
<accession>J9DYC0</accession>